<evidence type="ECO:0000256" key="1">
    <source>
        <dbReference type="ARBA" id="ARBA00022884"/>
    </source>
</evidence>
<dbReference type="OrthoDB" id="439808at2759"/>
<dbReference type="GO" id="GO:0003723">
    <property type="term" value="F:RNA binding"/>
    <property type="evidence" value="ECO:0007669"/>
    <property type="project" value="UniProtKB-UniRule"/>
</dbReference>
<feature type="domain" description="RRM" evidence="5">
    <location>
        <begin position="170"/>
        <end position="247"/>
    </location>
</feature>
<dbReference type="InterPro" id="IPR035979">
    <property type="entry name" value="RBD_domain_sf"/>
</dbReference>
<dbReference type="PANTHER" id="PTHR23236:SF11">
    <property type="entry name" value="EUKARYOTIC TRANSLATION INITIATION FACTOR 4H"/>
    <property type="match status" value="1"/>
</dbReference>
<dbReference type="InParanoid" id="Q23DH4"/>
<protein>
    <submittedName>
        <fullName evidence="6">RNA recognition motif protein</fullName>
    </submittedName>
</protein>
<evidence type="ECO:0000313" key="7">
    <source>
        <dbReference type="Proteomes" id="UP000009168"/>
    </source>
</evidence>
<organism evidence="6 7">
    <name type="scientific">Tetrahymena thermophila (strain SB210)</name>
    <dbReference type="NCBI Taxonomy" id="312017"/>
    <lineage>
        <taxon>Eukaryota</taxon>
        <taxon>Sar</taxon>
        <taxon>Alveolata</taxon>
        <taxon>Ciliophora</taxon>
        <taxon>Intramacronucleata</taxon>
        <taxon>Oligohymenophorea</taxon>
        <taxon>Hymenostomatida</taxon>
        <taxon>Tetrahymenina</taxon>
        <taxon>Tetrahymenidae</taxon>
        <taxon>Tetrahymena</taxon>
    </lineage>
</organism>
<feature type="domain" description="RRM" evidence="5">
    <location>
        <begin position="76"/>
        <end position="153"/>
    </location>
</feature>
<evidence type="ECO:0000313" key="6">
    <source>
        <dbReference type="EMBL" id="EAR94568.3"/>
    </source>
</evidence>
<proteinExistence type="predicted"/>
<keyword evidence="3" id="KW-0175">Coiled coil</keyword>
<dbReference type="RefSeq" id="XP_001014712.3">
    <property type="nucleotide sequence ID" value="XM_001014712.3"/>
</dbReference>
<dbReference type="InterPro" id="IPR000504">
    <property type="entry name" value="RRM_dom"/>
</dbReference>
<accession>Q23DH4</accession>
<dbReference type="Gene3D" id="3.30.70.330">
    <property type="match status" value="2"/>
</dbReference>
<gene>
    <name evidence="6" type="ORF">TTHERM_00047170</name>
</gene>
<reference evidence="7" key="1">
    <citation type="journal article" date="2006" name="PLoS Biol.">
        <title>Macronuclear genome sequence of the ciliate Tetrahymena thermophila, a model eukaryote.</title>
        <authorList>
            <person name="Eisen J.A."/>
            <person name="Coyne R.S."/>
            <person name="Wu M."/>
            <person name="Wu D."/>
            <person name="Thiagarajan M."/>
            <person name="Wortman J.R."/>
            <person name="Badger J.H."/>
            <person name="Ren Q."/>
            <person name="Amedeo P."/>
            <person name="Jones K.M."/>
            <person name="Tallon L.J."/>
            <person name="Delcher A.L."/>
            <person name="Salzberg S.L."/>
            <person name="Silva J.C."/>
            <person name="Haas B.J."/>
            <person name="Majoros W.H."/>
            <person name="Farzad M."/>
            <person name="Carlton J.M."/>
            <person name="Smith R.K. Jr."/>
            <person name="Garg J."/>
            <person name="Pearlman R.E."/>
            <person name="Karrer K.M."/>
            <person name="Sun L."/>
            <person name="Manning G."/>
            <person name="Elde N.C."/>
            <person name="Turkewitz A.P."/>
            <person name="Asai D.J."/>
            <person name="Wilkes D.E."/>
            <person name="Wang Y."/>
            <person name="Cai H."/>
            <person name="Collins K."/>
            <person name="Stewart B.A."/>
            <person name="Lee S.R."/>
            <person name="Wilamowska K."/>
            <person name="Weinberg Z."/>
            <person name="Ruzzo W.L."/>
            <person name="Wloga D."/>
            <person name="Gaertig J."/>
            <person name="Frankel J."/>
            <person name="Tsao C.-C."/>
            <person name="Gorovsky M.A."/>
            <person name="Keeling P.J."/>
            <person name="Waller R.F."/>
            <person name="Patron N.J."/>
            <person name="Cherry J.M."/>
            <person name="Stover N.A."/>
            <person name="Krieger C.J."/>
            <person name="del Toro C."/>
            <person name="Ryder H.F."/>
            <person name="Williamson S.C."/>
            <person name="Barbeau R.A."/>
            <person name="Hamilton E.P."/>
            <person name="Orias E."/>
        </authorList>
    </citation>
    <scope>NUCLEOTIDE SEQUENCE [LARGE SCALE GENOMIC DNA]</scope>
    <source>
        <strain evidence="7">SB210</strain>
    </source>
</reference>
<keyword evidence="7" id="KW-1185">Reference proteome</keyword>
<dbReference type="Pfam" id="PF00076">
    <property type="entry name" value="RRM_1"/>
    <property type="match status" value="2"/>
</dbReference>
<dbReference type="AlphaFoldDB" id="Q23DH4"/>
<evidence type="ECO:0000256" key="3">
    <source>
        <dbReference type="SAM" id="Coils"/>
    </source>
</evidence>
<dbReference type="eggNOG" id="KOG0118">
    <property type="taxonomic scope" value="Eukaryota"/>
</dbReference>
<evidence type="ECO:0000256" key="4">
    <source>
        <dbReference type="SAM" id="MobiDB-lite"/>
    </source>
</evidence>
<evidence type="ECO:0000256" key="2">
    <source>
        <dbReference type="PROSITE-ProRule" id="PRU00176"/>
    </source>
</evidence>
<dbReference type="InterPro" id="IPR012677">
    <property type="entry name" value="Nucleotide-bd_a/b_plait_sf"/>
</dbReference>
<feature type="region of interest" description="Disordered" evidence="4">
    <location>
        <begin position="293"/>
        <end position="313"/>
    </location>
</feature>
<evidence type="ECO:0000259" key="5">
    <source>
        <dbReference type="PROSITE" id="PS50102"/>
    </source>
</evidence>
<dbReference type="SUPFAM" id="SSF54928">
    <property type="entry name" value="RNA-binding domain, RBD"/>
    <property type="match status" value="2"/>
</dbReference>
<name>Q23DH4_TETTS</name>
<dbReference type="EMBL" id="GG662712">
    <property type="protein sequence ID" value="EAR94568.3"/>
    <property type="molecule type" value="Genomic_DNA"/>
</dbReference>
<dbReference type="PANTHER" id="PTHR23236">
    <property type="entry name" value="EUKARYOTIC TRANSLATION INITIATION FACTOR 4B/4H"/>
    <property type="match status" value="1"/>
</dbReference>
<dbReference type="SMART" id="SM00360">
    <property type="entry name" value="RRM"/>
    <property type="match status" value="2"/>
</dbReference>
<dbReference type="KEGG" id="tet:TTHERM_00047170"/>
<keyword evidence="1 2" id="KW-0694">RNA-binding</keyword>
<dbReference type="PROSITE" id="PS50102">
    <property type="entry name" value="RRM"/>
    <property type="match status" value="2"/>
</dbReference>
<dbReference type="FunCoup" id="Q23DH4">
    <property type="interactions" value="4"/>
</dbReference>
<dbReference type="GeneID" id="7845002"/>
<dbReference type="HOGENOM" id="CLU_1196850_0_0_1"/>
<dbReference type="STRING" id="312017.Q23DH4"/>
<dbReference type="Proteomes" id="UP000009168">
    <property type="component" value="Unassembled WGS sequence"/>
</dbReference>
<feature type="coiled-coil region" evidence="3">
    <location>
        <begin position="262"/>
        <end position="289"/>
    </location>
</feature>
<sequence length="313" mass="36595">MNEAKQLVNKVSKINQKPKQPRIFFYLFYYQLSNKYLQLALAINIKQQQKKEMGKKVEQSNTTVEVQENNDPSLKRSVFVSGLPYSADTDAIKEYFQNCGTIENIKLPRYQDTGKIIGYCHLVFSTPEEAQEAIKLNKQVMNGRYLDISLAKGEKKVEYKNDVKAPEDCTTIFVKNLAFDCTEDEVGEFFEKCGKVVNVRFVYHYSQKHFKGFAFIEFKMNSSVNAALKLNGTEFKGRKLTIDYEVGSQKKGFRFKQTQDGNQKYNKQYEEIVEQKEKKQKKIQKFDKLKNFNNKKKDFPQKGKKENLKLFKK</sequence>